<sequence>MQFKAFCVMILGLVSVGHAAAVPAAVPARYKLGVSRSSMTVVFIDKSCNSRLPDQLAGYVKAGIKRQIEEETNVKCSFLIHPDPCIAPGEKIAFKIKNGQSDYGYVTYEDENLSITSVLKVHLNPAIKVTPPKESTTSVVLLFGVGLGLGLGHS</sequence>
<reference evidence="2 3" key="1">
    <citation type="journal article" date="2023" name="Proc. Natl. Acad. Sci. U.S.A.">
        <title>A global phylogenomic analysis of the shiitake genus Lentinula.</title>
        <authorList>
            <person name="Sierra-Patev S."/>
            <person name="Min B."/>
            <person name="Naranjo-Ortiz M."/>
            <person name="Looney B."/>
            <person name="Konkel Z."/>
            <person name="Slot J.C."/>
            <person name="Sakamoto Y."/>
            <person name="Steenwyk J.L."/>
            <person name="Rokas A."/>
            <person name="Carro J."/>
            <person name="Camarero S."/>
            <person name="Ferreira P."/>
            <person name="Molpeceres G."/>
            <person name="Ruiz-Duenas F.J."/>
            <person name="Serrano A."/>
            <person name="Henrissat B."/>
            <person name="Drula E."/>
            <person name="Hughes K.W."/>
            <person name="Mata J.L."/>
            <person name="Ishikawa N.K."/>
            <person name="Vargas-Isla R."/>
            <person name="Ushijima S."/>
            <person name="Smith C.A."/>
            <person name="Donoghue J."/>
            <person name="Ahrendt S."/>
            <person name="Andreopoulos W."/>
            <person name="He G."/>
            <person name="LaButti K."/>
            <person name="Lipzen A."/>
            <person name="Ng V."/>
            <person name="Riley R."/>
            <person name="Sandor L."/>
            <person name="Barry K."/>
            <person name="Martinez A.T."/>
            <person name="Xiao Y."/>
            <person name="Gibbons J.G."/>
            <person name="Terashima K."/>
            <person name="Grigoriev I.V."/>
            <person name="Hibbett D."/>
        </authorList>
    </citation>
    <scope>NUCLEOTIDE SEQUENCE [LARGE SCALE GENOMIC DNA]</scope>
    <source>
        <strain evidence="2 3">TFB7810</strain>
    </source>
</reference>
<dbReference type="AlphaFoldDB" id="A0A9W8NQR9"/>
<keyword evidence="3" id="KW-1185">Reference proteome</keyword>
<feature type="signal peptide" evidence="1">
    <location>
        <begin position="1"/>
        <end position="19"/>
    </location>
</feature>
<gene>
    <name evidence="2" type="ORF">DFH05DRAFT_1530726</name>
</gene>
<evidence type="ECO:0000313" key="2">
    <source>
        <dbReference type="EMBL" id="KAJ3739052.1"/>
    </source>
</evidence>
<proteinExistence type="predicted"/>
<name>A0A9W8NQR9_9AGAR</name>
<dbReference type="EMBL" id="JANVFU010000020">
    <property type="protein sequence ID" value="KAJ3739052.1"/>
    <property type="molecule type" value="Genomic_DNA"/>
</dbReference>
<protein>
    <submittedName>
        <fullName evidence="2">Uncharacterized protein</fullName>
    </submittedName>
</protein>
<organism evidence="2 3">
    <name type="scientific">Lentinula detonsa</name>
    <dbReference type="NCBI Taxonomy" id="2804962"/>
    <lineage>
        <taxon>Eukaryota</taxon>
        <taxon>Fungi</taxon>
        <taxon>Dikarya</taxon>
        <taxon>Basidiomycota</taxon>
        <taxon>Agaricomycotina</taxon>
        <taxon>Agaricomycetes</taxon>
        <taxon>Agaricomycetidae</taxon>
        <taxon>Agaricales</taxon>
        <taxon>Marasmiineae</taxon>
        <taxon>Omphalotaceae</taxon>
        <taxon>Lentinula</taxon>
    </lineage>
</organism>
<dbReference type="Proteomes" id="UP001142393">
    <property type="component" value="Unassembled WGS sequence"/>
</dbReference>
<feature type="chain" id="PRO_5040723049" evidence="1">
    <location>
        <begin position="20"/>
        <end position="154"/>
    </location>
</feature>
<evidence type="ECO:0000256" key="1">
    <source>
        <dbReference type="SAM" id="SignalP"/>
    </source>
</evidence>
<comment type="caution">
    <text evidence="2">The sequence shown here is derived from an EMBL/GenBank/DDBJ whole genome shotgun (WGS) entry which is preliminary data.</text>
</comment>
<keyword evidence="1" id="KW-0732">Signal</keyword>
<accession>A0A9W8NQR9</accession>
<evidence type="ECO:0000313" key="3">
    <source>
        <dbReference type="Proteomes" id="UP001142393"/>
    </source>
</evidence>